<dbReference type="GO" id="GO:0009082">
    <property type="term" value="P:branched-chain amino acid biosynthetic process"/>
    <property type="evidence" value="ECO:0007669"/>
    <property type="project" value="UniProtKB-KW"/>
</dbReference>
<evidence type="ECO:0000256" key="4">
    <source>
        <dbReference type="ARBA" id="ARBA00004931"/>
    </source>
</evidence>
<comment type="cofactor">
    <cofactor evidence="1 15">
        <name>pyridoxal 5'-phosphate</name>
        <dbReference type="ChEBI" id="CHEBI:597326"/>
    </cofactor>
</comment>
<evidence type="ECO:0000256" key="13">
    <source>
        <dbReference type="ARBA" id="ARBA00049229"/>
    </source>
</evidence>
<reference evidence="16 17" key="1">
    <citation type="submission" date="2019-05" db="EMBL/GenBank/DDBJ databases">
        <authorList>
            <person name="Zhou X."/>
        </authorList>
    </citation>
    <scope>NUCLEOTIDE SEQUENCE [LARGE SCALE GENOMIC DNA]</scope>
    <source>
        <strain evidence="16 17">DSM 432</strain>
    </source>
</reference>
<comment type="similarity">
    <text evidence="6 14">Belongs to the class-IV pyridoxal-phosphate-dependent aminotransferase family.</text>
</comment>
<comment type="catalytic activity">
    <reaction evidence="12">
        <text>L-isoleucine + 2-oxoglutarate = (S)-3-methyl-2-oxopentanoate + L-glutamate</text>
        <dbReference type="Rhea" id="RHEA:24801"/>
        <dbReference type="ChEBI" id="CHEBI:16810"/>
        <dbReference type="ChEBI" id="CHEBI:29985"/>
        <dbReference type="ChEBI" id="CHEBI:35146"/>
        <dbReference type="ChEBI" id="CHEBI:58045"/>
        <dbReference type="EC" id="2.6.1.42"/>
    </reaction>
</comment>
<proteinExistence type="inferred from homology"/>
<comment type="pathway">
    <text evidence="5">Amino-acid biosynthesis; L-leucine biosynthesis; L-leucine from 3-methyl-2-oxobutanoate: step 4/4.</text>
</comment>
<dbReference type="InterPro" id="IPR018300">
    <property type="entry name" value="Aminotrans_IV_CS"/>
</dbReference>
<comment type="pathway">
    <text evidence="4">Amino-acid biosynthesis; L-valine biosynthesis; L-valine from pyruvate: step 4/4.</text>
</comment>
<keyword evidence="16" id="KW-0808">Transferase</keyword>
<dbReference type="Gene3D" id="3.30.470.10">
    <property type="match status" value="1"/>
</dbReference>
<keyword evidence="10" id="KW-0100">Branched-chain amino acid biosynthesis</keyword>
<dbReference type="PANTHER" id="PTHR42743:SF11">
    <property type="entry name" value="AMINODEOXYCHORISMATE LYASE"/>
    <property type="match status" value="1"/>
</dbReference>
<dbReference type="SUPFAM" id="SSF56752">
    <property type="entry name" value="D-aminoacid aminotransferase-like PLP-dependent enzymes"/>
    <property type="match status" value="1"/>
</dbReference>
<dbReference type="OrthoDB" id="9805628at2"/>
<evidence type="ECO:0000313" key="16">
    <source>
        <dbReference type="EMBL" id="TLX42661.1"/>
    </source>
</evidence>
<evidence type="ECO:0000256" key="11">
    <source>
        <dbReference type="ARBA" id="ARBA00048212"/>
    </source>
</evidence>
<evidence type="ECO:0000256" key="3">
    <source>
        <dbReference type="ARBA" id="ARBA00004824"/>
    </source>
</evidence>
<keyword evidence="10" id="KW-0028">Amino-acid biosynthesis</keyword>
<comment type="catalytic activity">
    <reaction evidence="11">
        <text>L-valine + 2-oxoglutarate = 3-methyl-2-oxobutanoate + L-glutamate</text>
        <dbReference type="Rhea" id="RHEA:24813"/>
        <dbReference type="ChEBI" id="CHEBI:11851"/>
        <dbReference type="ChEBI" id="CHEBI:16810"/>
        <dbReference type="ChEBI" id="CHEBI:29985"/>
        <dbReference type="ChEBI" id="CHEBI:57762"/>
        <dbReference type="EC" id="2.6.1.42"/>
    </reaction>
</comment>
<dbReference type="EC" id="2.6.1.42" evidence="7"/>
<keyword evidence="16" id="KW-0032">Aminotransferase</keyword>
<evidence type="ECO:0000256" key="7">
    <source>
        <dbReference type="ARBA" id="ARBA00013053"/>
    </source>
</evidence>
<dbReference type="Gene3D" id="3.20.10.10">
    <property type="entry name" value="D-amino Acid Aminotransferase, subunit A, domain 2"/>
    <property type="match status" value="1"/>
</dbReference>
<dbReference type="PROSITE" id="PS00770">
    <property type="entry name" value="AA_TRANSFER_CLASS_4"/>
    <property type="match status" value="1"/>
</dbReference>
<dbReference type="Proteomes" id="UP000305131">
    <property type="component" value="Unassembled WGS sequence"/>
</dbReference>
<dbReference type="RefSeq" id="WP_138400021.1">
    <property type="nucleotide sequence ID" value="NZ_JBAFVI010000004.1"/>
</dbReference>
<dbReference type="InterPro" id="IPR043132">
    <property type="entry name" value="BCAT-like_C"/>
</dbReference>
<evidence type="ECO:0000256" key="8">
    <source>
        <dbReference type="ARBA" id="ARBA00014472"/>
    </source>
</evidence>
<dbReference type="Pfam" id="PF01063">
    <property type="entry name" value="Aminotran_4"/>
    <property type="match status" value="1"/>
</dbReference>
<comment type="function">
    <text evidence="2">Acts on leucine, isoleucine and valine.</text>
</comment>
<evidence type="ECO:0000256" key="9">
    <source>
        <dbReference type="ARBA" id="ARBA00022898"/>
    </source>
</evidence>
<dbReference type="PANTHER" id="PTHR42743">
    <property type="entry name" value="AMINO-ACID AMINOTRANSFERASE"/>
    <property type="match status" value="1"/>
</dbReference>
<evidence type="ECO:0000256" key="5">
    <source>
        <dbReference type="ARBA" id="ARBA00005072"/>
    </source>
</evidence>
<comment type="pathway">
    <text evidence="3">Amino-acid biosynthesis; L-isoleucine biosynthesis; L-isoleucine from 2-oxobutanoate: step 4/4.</text>
</comment>
<accession>A0A6C1KFV2</accession>
<evidence type="ECO:0000256" key="15">
    <source>
        <dbReference type="RuleBase" id="RU004516"/>
    </source>
</evidence>
<evidence type="ECO:0000256" key="1">
    <source>
        <dbReference type="ARBA" id="ARBA00001933"/>
    </source>
</evidence>
<dbReference type="AlphaFoldDB" id="A0A6C1KFV2"/>
<name>A0A6C1KFV2_XANAU</name>
<evidence type="ECO:0000256" key="14">
    <source>
        <dbReference type="RuleBase" id="RU004106"/>
    </source>
</evidence>
<dbReference type="GO" id="GO:0005829">
    <property type="term" value="C:cytosol"/>
    <property type="evidence" value="ECO:0007669"/>
    <property type="project" value="TreeGrafter"/>
</dbReference>
<dbReference type="InterPro" id="IPR001544">
    <property type="entry name" value="Aminotrans_IV"/>
</dbReference>
<dbReference type="GO" id="GO:0008652">
    <property type="term" value="P:amino acid biosynthetic process"/>
    <property type="evidence" value="ECO:0007669"/>
    <property type="project" value="UniProtKB-ARBA"/>
</dbReference>
<evidence type="ECO:0000256" key="10">
    <source>
        <dbReference type="ARBA" id="ARBA00023304"/>
    </source>
</evidence>
<dbReference type="FunFam" id="3.20.10.10:FF:000002">
    <property type="entry name" value="D-alanine aminotransferase"/>
    <property type="match status" value="1"/>
</dbReference>
<dbReference type="InterPro" id="IPR036038">
    <property type="entry name" value="Aminotransferase-like"/>
</dbReference>
<sequence length="263" mass="27398">MKLWLGTGLVAQEDAHLSPFDRGFTLGDGLFETMRVRQGAVLRLKAHLARLATGAGVLSLPLPALDLAAALAATAEANALTEGALRLTLSRGTGPRGVLPPAEPNPTLVITAAPLPAPAPPARLVIAQGTRRNDRSPLAQVKSLNYLDNILARQEAARRGADDAVLLNTRERVAETSIANLFAVIGGDLLTPPLSEGVLPGIMRAAVLAEGAGERPLTPDDLSRAEEIFLTSALGIRSVAALEGHEVTGRAVAEKLRARIPGA</sequence>
<evidence type="ECO:0000256" key="12">
    <source>
        <dbReference type="ARBA" id="ARBA00048798"/>
    </source>
</evidence>
<evidence type="ECO:0000256" key="2">
    <source>
        <dbReference type="ARBA" id="ARBA00003109"/>
    </source>
</evidence>
<comment type="catalytic activity">
    <reaction evidence="13">
        <text>L-leucine + 2-oxoglutarate = 4-methyl-2-oxopentanoate + L-glutamate</text>
        <dbReference type="Rhea" id="RHEA:18321"/>
        <dbReference type="ChEBI" id="CHEBI:16810"/>
        <dbReference type="ChEBI" id="CHEBI:17865"/>
        <dbReference type="ChEBI" id="CHEBI:29985"/>
        <dbReference type="ChEBI" id="CHEBI:57427"/>
        <dbReference type="EC" id="2.6.1.42"/>
    </reaction>
</comment>
<dbReference type="GO" id="GO:0004084">
    <property type="term" value="F:branched-chain-amino-acid transaminase activity"/>
    <property type="evidence" value="ECO:0007669"/>
    <property type="project" value="UniProtKB-EC"/>
</dbReference>
<dbReference type="InterPro" id="IPR050571">
    <property type="entry name" value="Class-IV_PLP-Dep_Aminotrnsfr"/>
</dbReference>
<dbReference type="GeneID" id="95774489"/>
<comment type="caution">
    <text evidence="16">The sequence shown here is derived from an EMBL/GenBank/DDBJ whole genome shotgun (WGS) entry which is preliminary data.</text>
</comment>
<keyword evidence="9 15" id="KW-0663">Pyridoxal phosphate</keyword>
<organism evidence="16 17">
    <name type="scientific">Xanthobacter autotrophicus</name>
    <dbReference type="NCBI Taxonomy" id="280"/>
    <lineage>
        <taxon>Bacteria</taxon>
        <taxon>Pseudomonadati</taxon>
        <taxon>Pseudomonadota</taxon>
        <taxon>Alphaproteobacteria</taxon>
        <taxon>Hyphomicrobiales</taxon>
        <taxon>Xanthobacteraceae</taxon>
        <taxon>Xanthobacter</taxon>
    </lineage>
</organism>
<dbReference type="InterPro" id="IPR043131">
    <property type="entry name" value="BCAT-like_N"/>
</dbReference>
<protein>
    <recommendedName>
        <fullName evidence="8">Probable branched-chain-amino-acid aminotransferase</fullName>
        <ecNumber evidence="7">2.6.1.42</ecNumber>
    </recommendedName>
</protein>
<dbReference type="EMBL" id="VAUP01000028">
    <property type="protein sequence ID" value="TLX42661.1"/>
    <property type="molecule type" value="Genomic_DNA"/>
</dbReference>
<evidence type="ECO:0000313" key="17">
    <source>
        <dbReference type="Proteomes" id="UP000305131"/>
    </source>
</evidence>
<evidence type="ECO:0000256" key="6">
    <source>
        <dbReference type="ARBA" id="ARBA00009320"/>
    </source>
</evidence>
<gene>
    <name evidence="16" type="ORF">FBQ73_13590</name>
</gene>